<feature type="compositionally biased region" description="Basic and acidic residues" evidence="1">
    <location>
        <begin position="57"/>
        <end position="77"/>
    </location>
</feature>
<comment type="caution">
    <text evidence="3">The sequence shown here is derived from an EMBL/GenBank/DDBJ whole genome shotgun (WGS) entry which is preliminary data.</text>
</comment>
<feature type="compositionally biased region" description="Basic and acidic residues" evidence="1">
    <location>
        <begin position="100"/>
        <end position="113"/>
    </location>
</feature>
<dbReference type="RefSeq" id="WP_329526376.1">
    <property type="nucleotide sequence ID" value="NZ_JBHSKH010000086.1"/>
</dbReference>
<feature type="region of interest" description="Disordered" evidence="1">
    <location>
        <begin position="1"/>
        <end position="124"/>
    </location>
</feature>
<dbReference type="Proteomes" id="UP001597058">
    <property type="component" value="Unassembled WGS sequence"/>
</dbReference>
<sequence>MTVRIQPDEDRPAGTDTAPDTADPSTPNTPSTPDTPAKPSTAAATGTSTDTPTPPREAPRTHRRPEPNGDHRPEPHPNHRPATPTAPHDNHPAAAGPQPRDNHPADHRTRPHESPGTGTPARVDVPVRAAGAPPAAGAPHPLRTESLRGFTPWAAAALLLALGWPLAATAAQWQGSWGGTTDRLSTAAGLIAIPFGLAAGAWQGGRERRRRMTELRAASPRTPLAQFLTAALPLACALAAAYLVVVAGALLACAPYVSAGGPVPAVFAGDALSIAACTVLGQVAGRVMPWRLTAPALAICGYVLAAGGVGSSGLTHLAPASLHLVGDGDLPVWWYPLVSALWTAGLAAAAVLARSARRRVTALLPLAAASAAAVLLVHTGDGMLRDNPLAHRQVCDDSTTPHVCVNATRPDLLPEAVRVLSGVTSRLKGVQNVPVRFEDLPRRPREDEAELPMLTPLGWWSVRGKVNDPEQYARQGAVNLVRRECEEAPSARRVQVTDGAVLRWLAPDSAGKDDRERAVASALERGDTKELATLRAEDRAYARLAALTDDERRSWLGRYFATAHACDPDANEVPSL</sequence>
<organism evidence="3 4">
    <name type="scientific">Streptomyces kaempferi</name>
    <dbReference type="NCBI Taxonomy" id="333725"/>
    <lineage>
        <taxon>Bacteria</taxon>
        <taxon>Bacillati</taxon>
        <taxon>Actinomycetota</taxon>
        <taxon>Actinomycetes</taxon>
        <taxon>Kitasatosporales</taxon>
        <taxon>Streptomycetaceae</taxon>
        <taxon>Streptomyces</taxon>
    </lineage>
</organism>
<proteinExistence type="predicted"/>
<evidence type="ECO:0008006" key="5">
    <source>
        <dbReference type="Google" id="ProtNLM"/>
    </source>
</evidence>
<gene>
    <name evidence="3" type="ORF">ACFQ5X_15215</name>
</gene>
<protein>
    <recommendedName>
        <fullName evidence="5">Integral membrane protein</fullName>
    </recommendedName>
</protein>
<feature type="transmembrane region" description="Helical" evidence="2">
    <location>
        <begin position="292"/>
        <end position="313"/>
    </location>
</feature>
<evidence type="ECO:0000313" key="4">
    <source>
        <dbReference type="Proteomes" id="UP001597058"/>
    </source>
</evidence>
<name>A0ABW3XCH0_9ACTN</name>
<feature type="transmembrane region" description="Helical" evidence="2">
    <location>
        <begin position="263"/>
        <end position="285"/>
    </location>
</feature>
<feature type="transmembrane region" description="Helical" evidence="2">
    <location>
        <begin position="333"/>
        <end position="353"/>
    </location>
</feature>
<keyword evidence="2" id="KW-1133">Transmembrane helix</keyword>
<feature type="transmembrane region" description="Helical" evidence="2">
    <location>
        <begin position="224"/>
        <end position="257"/>
    </location>
</feature>
<evidence type="ECO:0000256" key="2">
    <source>
        <dbReference type="SAM" id="Phobius"/>
    </source>
</evidence>
<feature type="compositionally biased region" description="Low complexity" evidence="1">
    <location>
        <begin position="14"/>
        <end position="51"/>
    </location>
</feature>
<feature type="transmembrane region" description="Helical" evidence="2">
    <location>
        <begin position="185"/>
        <end position="203"/>
    </location>
</feature>
<dbReference type="EMBL" id="JBHTMM010000016">
    <property type="protein sequence ID" value="MFD1307191.1"/>
    <property type="molecule type" value="Genomic_DNA"/>
</dbReference>
<accession>A0ABW3XCH0</accession>
<evidence type="ECO:0000313" key="3">
    <source>
        <dbReference type="EMBL" id="MFD1307191.1"/>
    </source>
</evidence>
<feature type="transmembrane region" description="Helical" evidence="2">
    <location>
        <begin position="360"/>
        <end position="378"/>
    </location>
</feature>
<evidence type="ECO:0000256" key="1">
    <source>
        <dbReference type="SAM" id="MobiDB-lite"/>
    </source>
</evidence>
<feature type="transmembrane region" description="Helical" evidence="2">
    <location>
        <begin position="153"/>
        <end position="173"/>
    </location>
</feature>
<keyword evidence="2" id="KW-0472">Membrane</keyword>
<keyword evidence="2" id="KW-0812">Transmembrane</keyword>
<keyword evidence="4" id="KW-1185">Reference proteome</keyword>
<reference evidence="4" key="1">
    <citation type="journal article" date="2019" name="Int. J. Syst. Evol. Microbiol.">
        <title>The Global Catalogue of Microorganisms (GCM) 10K type strain sequencing project: providing services to taxonomists for standard genome sequencing and annotation.</title>
        <authorList>
            <consortium name="The Broad Institute Genomics Platform"/>
            <consortium name="The Broad Institute Genome Sequencing Center for Infectious Disease"/>
            <person name="Wu L."/>
            <person name="Ma J."/>
        </authorList>
    </citation>
    <scope>NUCLEOTIDE SEQUENCE [LARGE SCALE GENOMIC DNA]</scope>
    <source>
        <strain evidence="4">CGMCC 4.7020</strain>
    </source>
</reference>
<feature type="compositionally biased region" description="Basic and acidic residues" evidence="1">
    <location>
        <begin position="1"/>
        <end position="13"/>
    </location>
</feature>